<proteinExistence type="predicted"/>
<sequence>MRGLDEFEDAIVDEHRRRLRTFVRRKYGKFFRRNLARELDDDTPLNNFTNDDFLRERIHAGTNLSGCSLSLPQPLTDSVDVRGNIVPEAEFLYSHFILLHFEVTRGP</sequence>
<dbReference type="AlphaFoldDB" id="A0AAD3D755"/>
<protein>
    <submittedName>
        <fullName evidence="1">Uncharacterized protein</fullName>
    </submittedName>
</protein>
<evidence type="ECO:0000313" key="2">
    <source>
        <dbReference type="Proteomes" id="UP001054902"/>
    </source>
</evidence>
<accession>A0AAD3D755</accession>
<dbReference type="EMBL" id="BLLK01000060">
    <property type="protein sequence ID" value="GFH57921.1"/>
    <property type="molecule type" value="Genomic_DNA"/>
</dbReference>
<keyword evidence="2" id="KW-1185">Reference proteome</keyword>
<name>A0AAD3D755_9STRA</name>
<comment type="caution">
    <text evidence="1">The sequence shown here is derived from an EMBL/GenBank/DDBJ whole genome shotgun (WGS) entry which is preliminary data.</text>
</comment>
<organism evidence="1 2">
    <name type="scientific">Chaetoceros tenuissimus</name>
    <dbReference type="NCBI Taxonomy" id="426638"/>
    <lineage>
        <taxon>Eukaryota</taxon>
        <taxon>Sar</taxon>
        <taxon>Stramenopiles</taxon>
        <taxon>Ochrophyta</taxon>
        <taxon>Bacillariophyta</taxon>
        <taxon>Coscinodiscophyceae</taxon>
        <taxon>Chaetocerotophycidae</taxon>
        <taxon>Chaetocerotales</taxon>
        <taxon>Chaetocerotaceae</taxon>
        <taxon>Chaetoceros</taxon>
    </lineage>
</organism>
<reference evidence="1 2" key="1">
    <citation type="journal article" date="2021" name="Sci. Rep.">
        <title>The genome of the diatom Chaetoceros tenuissimus carries an ancient integrated fragment of an extant virus.</title>
        <authorList>
            <person name="Hongo Y."/>
            <person name="Kimura K."/>
            <person name="Takaki Y."/>
            <person name="Yoshida Y."/>
            <person name="Baba S."/>
            <person name="Kobayashi G."/>
            <person name="Nagasaki K."/>
            <person name="Hano T."/>
            <person name="Tomaru Y."/>
        </authorList>
    </citation>
    <scope>NUCLEOTIDE SEQUENCE [LARGE SCALE GENOMIC DNA]</scope>
    <source>
        <strain evidence="1 2">NIES-3715</strain>
    </source>
</reference>
<evidence type="ECO:0000313" key="1">
    <source>
        <dbReference type="EMBL" id="GFH57921.1"/>
    </source>
</evidence>
<dbReference type="Proteomes" id="UP001054902">
    <property type="component" value="Unassembled WGS sequence"/>
</dbReference>
<gene>
    <name evidence="1" type="ORF">CTEN210_14397</name>
</gene>